<evidence type="ECO:0000313" key="2">
    <source>
        <dbReference type="Proteomes" id="UP000033618"/>
    </source>
</evidence>
<accession>A0A0F5JTM5</accession>
<sequence length="108" mass="12294">MYARQQLESEKMTKLTADQLVKGRKRFLDSHPNIKIEIASLTQAHADALGISLEDLRESETMRHLRDVARAKGEDTMELFCSYVADTAEEFNALVEQRRALINRSLGT</sequence>
<evidence type="ECO:0000313" key="1">
    <source>
        <dbReference type="EMBL" id="KKB61009.1"/>
    </source>
</evidence>
<keyword evidence="2" id="KW-1185">Reference proteome</keyword>
<organism evidence="1 2">
    <name type="scientific">Robbsia andropogonis</name>
    <dbReference type="NCBI Taxonomy" id="28092"/>
    <lineage>
        <taxon>Bacteria</taxon>
        <taxon>Pseudomonadati</taxon>
        <taxon>Pseudomonadota</taxon>
        <taxon>Betaproteobacteria</taxon>
        <taxon>Burkholderiales</taxon>
        <taxon>Burkholderiaceae</taxon>
        <taxon>Robbsia</taxon>
    </lineage>
</organism>
<reference evidence="1 2" key="1">
    <citation type="submission" date="2015-03" db="EMBL/GenBank/DDBJ databases">
        <title>Draft Genome Sequence of Burkholderia andropogonis type strain ICMP2807, isolated from Sorghum bicolor.</title>
        <authorList>
            <person name="Lopes-Santos L."/>
            <person name="Castro D.B."/>
            <person name="Ottoboni L.M."/>
            <person name="Park D."/>
            <person name="Weirc B.S."/>
            <person name="Destefano S.A."/>
        </authorList>
    </citation>
    <scope>NUCLEOTIDE SEQUENCE [LARGE SCALE GENOMIC DNA]</scope>
    <source>
        <strain evidence="1 2">ICMP2807</strain>
    </source>
</reference>
<name>A0A0F5JTM5_9BURK</name>
<protein>
    <submittedName>
        <fullName evidence="1">Uncharacterized protein</fullName>
    </submittedName>
</protein>
<proteinExistence type="predicted"/>
<gene>
    <name evidence="1" type="ORF">WM40_25755</name>
</gene>
<dbReference type="PATRIC" id="fig|28092.6.peg.6069"/>
<dbReference type="EMBL" id="LAQU01000089">
    <property type="protein sequence ID" value="KKB61009.1"/>
    <property type="molecule type" value="Genomic_DNA"/>
</dbReference>
<dbReference type="InterPro" id="IPR045662">
    <property type="entry name" value="DUF6388"/>
</dbReference>
<dbReference type="Pfam" id="PF19925">
    <property type="entry name" value="DUF6388"/>
    <property type="match status" value="1"/>
</dbReference>
<dbReference type="AlphaFoldDB" id="A0A0F5JTM5"/>
<comment type="caution">
    <text evidence="1">The sequence shown here is derived from an EMBL/GenBank/DDBJ whole genome shotgun (WGS) entry which is preliminary data.</text>
</comment>
<dbReference type="Proteomes" id="UP000033618">
    <property type="component" value="Unassembled WGS sequence"/>
</dbReference>